<keyword evidence="2" id="KW-1185">Reference proteome</keyword>
<dbReference type="AlphaFoldDB" id="A0ABD2IHV7"/>
<evidence type="ECO:0000313" key="2">
    <source>
        <dbReference type="Proteomes" id="UP001620626"/>
    </source>
</evidence>
<proteinExistence type="predicted"/>
<dbReference type="EMBL" id="JBICBT010001235">
    <property type="protein sequence ID" value="KAL3077081.1"/>
    <property type="molecule type" value="Genomic_DNA"/>
</dbReference>
<organism evidence="1 2">
    <name type="scientific">Heterodera trifolii</name>
    <dbReference type="NCBI Taxonomy" id="157864"/>
    <lineage>
        <taxon>Eukaryota</taxon>
        <taxon>Metazoa</taxon>
        <taxon>Ecdysozoa</taxon>
        <taxon>Nematoda</taxon>
        <taxon>Chromadorea</taxon>
        <taxon>Rhabditida</taxon>
        <taxon>Tylenchina</taxon>
        <taxon>Tylenchomorpha</taxon>
        <taxon>Tylenchoidea</taxon>
        <taxon>Heteroderidae</taxon>
        <taxon>Heteroderinae</taxon>
        <taxon>Heterodera</taxon>
    </lineage>
</organism>
<sequence length="85" mass="9873">MDRSPEESCANRRKGHRRNLNRQIKAFKRASSPANFICVFRDTSNTNLNGCKIFATKTEKSQKLTVEQLTLDHRRYHSTFVCCPI</sequence>
<dbReference type="Proteomes" id="UP001620626">
    <property type="component" value="Unassembled WGS sequence"/>
</dbReference>
<evidence type="ECO:0000313" key="1">
    <source>
        <dbReference type="EMBL" id="KAL3077081.1"/>
    </source>
</evidence>
<reference evidence="1 2" key="1">
    <citation type="submission" date="2024-10" db="EMBL/GenBank/DDBJ databases">
        <authorList>
            <person name="Kim D."/>
        </authorList>
    </citation>
    <scope>NUCLEOTIDE SEQUENCE [LARGE SCALE GENOMIC DNA]</scope>
    <source>
        <strain evidence="1">BH-2024</strain>
    </source>
</reference>
<protein>
    <submittedName>
        <fullName evidence="1">Uncharacterized protein</fullName>
    </submittedName>
</protein>
<comment type="caution">
    <text evidence="1">The sequence shown here is derived from an EMBL/GenBank/DDBJ whole genome shotgun (WGS) entry which is preliminary data.</text>
</comment>
<name>A0ABD2IHV7_9BILA</name>
<gene>
    <name evidence="1" type="ORF">niasHT_035915</name>
</gene>
<accession>A0ABD2IHV7</accession>